<dbReference type="Pfam" id="PF25876">
    <property type="entry name" value="HH_MFP_RND"/>
    <property type="match status" value="1"/>
</dbReference>
<evidence type="ECO:0000256" key="5">
    <source>
        <dbReference type="ARBA" id="ARBA00043263"/>
    </source>
</evidence>
<dbReference type="GO" id="GO:0046686">
    <property type="term" value="P:response to cadmium ion"/>
    <property type="evidence" value="ECO:0007669"/>
    <property type="project" value="UniProtKB-KW"/>
</dbReference>
<comment type="similarity">
    <text evidence="1">Belongs to the membrane fusion protein (MFP) (TC 8.A.1) family.</text>
</comment>
<evidence type="ECO:0000256" key="4">
    <source>
        <dbReference type="ARBA" id="ARBA00023285"/>
    </source>
</evidence>
<dbReference type="InterPro" id="IPR058637">
    <property type="entry name" value="YknX-like_C"/>
</dbReference>
<gene>
    <name evidence="12" type="ORF">IWH25_17725</name>
</gene>
<evidence type="ECO:0000313" key="12">
    <source>
        <dbReference type="EMBL" id="QRJ63554.1"/>
    </source>
</evidence>
<evidence type="ECO:0000256" key="3">
    <source>
        <dbReference type="ARBA" id="ARBA00022833"/>
    </source>
</evidence>
<dbReference type="Pfam" id="PF25954">
    <property type="entry name" value="Beta-barrel_RND_2"/>
    <property type="match status" value="1"/>
</dbReference>
<dbReference type="Proteomes" id="UP000663444">
    <property type="component" value="Chromosome"/>
</dbReference>
<dbReference type="Gene3D" id="2.40.420.20">
    <property type="match status" value="1"/>
</dbReference>
<keyword evidence="2" id="KW-0813">Transport</keyword>
<dbReference type="PANTHER" id="PTHR30469:SF11">
    <property type="entry name" value="BLL4320 PROTEIN"/>
    <property type="match status" value="1"/>
</dbReference>
<dbReference type="Gene3D" id="1.10.287.470">
    <property type="entry name" value="Helix hairpin bin"/>
    <property type="match status" value="1"/>
</dbReference>
<evidence type="ECO:0000259" key="10">
    <source>
        <dbReference type="Pfam" id="PF25954"/>
    </source>
</evidence>
<dbReference type="InterPro" id="IPR058625">
    <property type="entry name" value="MdtA-like_BSH"/>
</dbReference>
<reference evidence="12" key="1">
    <citation type="submission" date="2020-11" db="EMBL/GenBank/DDBJ databases">
        <title>Azospira restricta DSM 18626 genome sequence.</title>
        <authorList>
            <person name="Moe W.M."/>
        </authorList>
    </citation>
    <scope>NUCLEOTIDE SEQUENCE</scope>
    <source>
        <strain evidence="12">DSM 18626</strain>
    </source>
</reference>
<sequence length="390" mass="40446">MQKSLRRHGVAIVSVLALGGLAYLAYNAYRAPAGAAAPAAGNAAAAKPGAGAPPAGGFPTAVELTRVARVSLVIDATAVGSLRSNESVTLRPETAGRIAAINFKDGVPVGKGAVLVALDDATQSAELAQARANLELAKATFKRNEELFAKKFISSQALDSAAATLRVQQAALALAEAKQAKTQIRAPFSGVVGIRNVSVGDYVKEGQDLINLEDMRTLKVDFRLPEAMLPRLKVGQPVEVVSDALPGERFTATLAAIDPLVDANGRAIACRARLDNAGGQLRPGMFVRTRLIFEARDDALMIPEQALVADPQQAFVFTVVDGKAKKVPVKTGLRRGAQVEVVEGLKEGDVVVAAGQLKLRDGAPVRDAAAPPPGTPAPAAKPETPAKAAS</sequence>
<feature type="domain" description="YknX-like C-terminal permuted SH3-like" evidence="11">
    <location>
        <begin position="300"/>
        <end position="366"/>
    </location>
</feature>
<keyword evidence="4" id="KW-0170">Cobalt</keyword>
<dbReference type="GO" id="GO:1990281">
    <property type="term" value="C:efflux pump complex"/>
    <property type="evidence" value="ECO:0007669"/>
    <property type="project" value="TreeGrafter"/>
</dbReference>
<evidence type="ECO:0000259" key="8">
    <source>
        <dbReference type="Pfam" id="PF25876"/>
    </source>
</evidence>
<dbReference type="RefSeq" id="WP_203387082.1">
    <property type="nucleotide sequence ID" value="NZ_CP064781.1"/>
</dbReference>
<protein>
    <submittedName>
        <fullName evidence="12">Efflux RND transporter periplasmic adaptor subunit</fullName>
    </submittedName>
</protein>
<name>A0A974PXZ3_9RHOO</name>
<dbReference type="InterPro" id="IPR006143">
    <property type="entry name" value="RND_pump_MFP"/>
</dbReference>
<dbReference type="InterPro" id="IPR058792">
    <property type="entry name" value="Beta-barrel_RND_2"/>
</dbReference>
<organism evidence="12 13">
    <name type="scientific">Azospira restricta</name>
    <dbReference type="NCBI Taxonomy" id="404405"/>
    <lineage>
        <taxon>Bacteria</taxon>
        <taxon>Pseudomonadati</taxon>
        <taxon>Pseudomonadota</taxon>
        <taxon>Betaproteobacteria</taxon>
        <taxon>Rhodocyclales</taxon>
        <taxon>Rhodocyclaceae</taxon>
        <taxon>Azospira</taxon>
    </lineage>
</organism>
<dbReference type="GO" id="GO:0015562">
    <property type="term" value="F:efflux transmembrane transporter activity"/>
    <property type="evidence" value="ECO:0007669"/>
    <property type="project" value="TreeGrafter"/>
</dbReference>
<feature type="region of interest" description="Disordered" evidence="7">
    <location>
        <begin position="362"/>
        <end position="390"/>
    </location>
</feature>
<dbReference type="SUPFAM" id="SSF111369">
    <property type="entry name" value="HlyD-like secretion proteins"/>
    <property type="match status" value="1"/>
</dbReference>
<keyword evidence="13" id="KW-1185">Reference proteome</keyword>
<dbReference type="FunFam" id="2.40.30.170:FF:000010">
    <property type="entry name" value="Efflux RND transporter periplasmic adaptor subunit"/>
    <property type="match status" value="1"/>
</dbReference>
<proteinExistence type="inferred from homology"/>
<dbReference type="PANTHER" id="PTHR30469">
    <property type="entry name" value="MULTIDRUG RESISTANCE PROTEIN MDTA"/>
    <property type="match status" value="1"/>
</dbReference>
<evidence type="ECO:0000256" key="6">
    <source>
        <dbReference type="ARBA" id="ARBA00058766"/>
    </source>
</evidence>
<evidence type="ECO:0000259" key="9">
    <source>
        <dbReference type="Pfam" id="PF25917"/>
    </source>
</evidence>
<dbReference type="FunFam" id="2.40.420.20:FF:000006">
    <property type="entry name" value="RND family efflux transporter MFP subunit"/>
    <property type="match status" value="1"/>
</dbReference>
<dbReference type="KEGG" id="ares:IWH25_17725"/>
<feature type="domain" description="CusB-like beta-barrel" evidence="10">
    <location>
        <begin position="220"/>
        <end position="291"/>
    </location>
</feature>
<keyword evidence="5" id="KW-0105">Cadmium resistance</keyword>
<feature type="domain" description="Multidrug resistance protein MdtA-like barrel-sandwich hybrid" evidence="9">
    <location>
        <begin position="87"/>
        <end position="209"/>
    </location>
</feature>
<keyword evidence="3" id="KW-0862">Zinc</keyword>
<evidence type="ECO:0000256" key="7">
    <source>
        <dbReference type="SAM" id="MobiDB-lite"/>
    </source>
</evidence>
<feature type="domain" description="Multidrug resistance protein MdtA-like alpha-helical hairpin" evidence="8">
    <location>
        <begin position="123"/>
        <end position="184"/>
    </location>
</feature>
<dbReference type="NCBIfam" id="TIGR01730">
    <property type="entry name" value="RND_mfp"/>
    <property type="match status" value="1"/>
</dbReference>
<evidence type="ECO:0000313" key="13">
    <source>
        <dbReference type="Proteomes" id="UP000663444"/>
    </source>
</evidence>
<dbReference type="Gene3D" id="2.40.50.100">
    <property type="match status" value="1"/>
</dbReference>
<comment type="function">
    <text evidence="6">CzcA and CzcB together would act in zinc efflux nearly as effectively as the complete czc efflux system (CzcABC). The CzcB protein is thought to funnel zinc cations to the CzcA transport protein.</text>
</comment>
<dbReference type="Pfam" id="PF25917">
    <property type="entry name" value="BSH_RND"/>
    <property type="match status" value="1"/>
</dbReference>
<dbReference type="InterPro" id="IPR058624">
    <property type="entry name" value="MdtA-like_HH"/>
</dbReference>
<feature type="compositionally biased region" description="Low complexity" evidence="7">
    <location>
        <begin position="377"/>
        <end position="390"/>
    </location>
</feature>
<dbReference type="AlphaFoldDB" id="A0A974PXZ3"/>
<dbReference type="EMBL" id="CP064781">
    <property type="protein sequence ID" value="QRJ63554.1"/>
    <property type="molecule type" value="Genomic_DNA"/>
</dbReference>
<accession>A0A974PXZ3</accession>
<evidence type="ECO:0000256" key="2">
    <source>
        <dbReference type="ARBA" id="ARBA00022448"/>
    </source>
</evidence>
<dbReference type="Pfam" id="PF25989">
    <property type="entry name" value="YknX_C"/>
    <property type="match status" value="1"/>
</dbReference>
<evidence type="ECO:0000259" key="11">
    <source>
        <dbReference type="Pfam" id="PF25989"/>
    </source>
</evidence>
<evidence type="ECO:0000256" key="1">
    <source>
        <dbReference type="ARBA" id="ARBA00009477"/>
    </source>
</evidence>
<dbReference type="Gene3D" id="2.40.30.170">
    <property type="match status" value="1"/>
</dbReference>